<evidence type="ECO:0000256" key="1">
    <source>
        <dbReference type="ARBA" id="ARBA00007847"/>
    </source>
</evidence>
<keyword evidence="2" id="KW-0413">Isomerase</keyword>
<gene>
    <name evidence="3" type="ORF">A2519_15820</name>
</gene>
<comment type="caution">
    <text evidence="3">The sequence shown here is derived from an EMBL/GenBank/DDBJ whole genome shotgun (WGS) entry which is preliminary data.</text>
</comment>
<dbReference type="InterPro" id="IPR004380">
    <property type="entry name" value="Asp_race"/>
</dbReference>
<organism evidence="3 4">
    <name type="scientific">Candidatus Raymondbacteria bacterium RIFOXYD12_FULL_49_13</name>
    <dbReference type="NCBI Taxonomy" id="1817890"/>
    <lineage>
        <taxon>Bacteria</taxon>
        <taxon>Raymondiibacteriota</taxon>
    </lineage>
</organism>
<dbReference type="InterPro" id="IPR015942">
    <property type="entry name" value="Asp/Glu/hydantoin_racemase"/>
</dbReference>
<dbReference type="Pfam" id="PF01177">
    <property type="entry name" value="Asp_Glu_race"/>
    <property type="match status" value="1"/>
</dbReference>
<dbReference type="GO" id="GO:0047661">
    <property type="term" value="F:amino-acid racemase activity"/>
    <property type="evidence" value="ECO:0007669"/>
    <property type="project" value="InterPro"/>
</dbReference>
<dbReference type="AlphaFoldDB" id="A0A1F7FJB0"/>
<dbReference type="Proteomes" id="UP000179243">
    <property type="component" value="Unassembled WGS sequence"/>
</dbReference>
<sequence length="261" mass="28616">MKSKGRKTHVIGIVGGMGPMAGLDLNRKIFDQTKANSDQEHVPVVLSSFSARIPDRTAYLTGKERINPAKAIFRVIELLAASGAGIAGIPCNTAHSPCIFSRINEMVEKQDLNIRVLHMIQETGKFIAAACPNVRRVGLLATLGTYCSRVYQEILAGYNLEVIIPEAMICREVNAAVYHSRYGIKATGLPVSNEAQRLLINAIHHLKTKGVQAIILGCTELPFAFERKHANKMLFIDPTLVLARALVREAAPERLKPLLNT</sequence>
<evidence type="ECO:0000313" key="4">
    <source>
        <dbReference type="Proteomes" id="UP000179243"/>
    </source>
</evidence>
<dbReference type="SUPFAM" id="SSF53681">
    <property type="entry name" value="Aspartate/glutamate racemase"/>
    <property type="match status" value="2"/>
</dbReference>
<evidence type="ECO:0000313" key="3">
    <source>
        <dbReference type="EMBL" id="OGK06556.1"/>
    </source>
</evidence>
<evidence type="ECO:0008006" key="5">
    <source>
        <dbReference type="Google" id="ProtNLM"/>
    </source>
</evidence>
<name>A0A1F7FJB0_UNCRA</name>
<dbReference type="PANTHER" id="PTHR21198:SF7">
    <property type="entry name" value="ASPARTATE-GLUTAMATE RACEMASE FAMILY"/>
    <property type="match status" value="1"/>
</dbReference>
<dbReference type="EMBL" id="MFYX01000027">
    <property type="protein sequence ID" value="OGK06556.1"/>
    <property type="molecule type" value="Genomic_DNA"/>
</dbReference>
<evidence type="ECO:0000256" key="2">
    <source>
        <dbReference type="ARBA" id="ARBA00023235"/>
    </source>
</evidence>
<proteinExistence type="inferred from homology"/>
<protein>
    <recommendedName>
        <fullName evidence="5">Aspartate racemase</fullName>
    </recommendedName>
</protein>
<dbReference type="PANTHER" id="PTHR21198">
    <property type="entry name" value="GLUTAMATE RACEMASE"/>
    <property type="match status" value="1"/>
</dbReference>
<reference evidence="3 4" key="1">
    <citation type="journal article" date="2016" name="Nat. Commun.">
        <title>Thousands of microbial genomes shed light on interconnected biogeochemical processes in an aquifer system.</title>
        <authorList>
            <person name="Anantharaman K."/>
            <person name="Brown C.T."/>
            <person name="Hug L.A."/>
            <person name="Sharon I."/>
            <person name="Castelle C.J."/>
            <person name="Probst A.J."/>
            <person name="Thomas B.C."/>
            <person name="Singh A."/>
            <person name="Wilkins M.J."/>
            <person name="Karaoz U."/>
            <person name="Brodie E.L."/>
            <person name="Williams K.H."/>
            <person name="Hubbard S.S."/>
            <person name="Banfield J.F."/>
        </authorList>
    </citation>
    <scope>NUCLEOTIDE SEQUENCE [LARGE SCALE GENOMIC DNA]</scope>
</reference>
<dbReference type="InterPro" id="IPR001920">
    <property type="entry name" value="Asp/Glu_race"/>
</dbReference>
<dbReference type="Gene3D" id="3.40.50.1860">
    <property type="match status" value="2"/>
</dbReference>
<accession>A0A1F7FJB0</accession>
<comment type="similarity">
    <text evidence="1">Belongs to the aspartate/glutamate racemases family.</text>
</comment>
<dbReference type="NCBIfam" id="TIGR00035">
    <property type="entry name" value="asp_race"/>
    <property type="match status" value="1"/>
</dbReference>